<dbReference type="HOGENOM" id="CLU_013985_1_2_1"/>
<dbReference type="PANTHER" id="PTHR43441:SF2">
    <property type="entry name" value="FAMILY ACETYLTRANSFERASE, PUTATIVE (AFU_ORTHOLOGUE AFUA_7G00850)-RELATED"/>
    <property type="match status" value="1"/>
</dbReference>
<protein>
    <submittedName>
        <fullName evidence="2">Putative gcn5-related n-acetyltransferase protein</fullName>
    </submittedName>
</protein>
<dbReference type="Gene3D" id="3.40.630.30">
    <property type="match status" value="1"/>
</dbReference>
<feature type="domain" description="N-acetyltransferase" evidence="1">
    <location>
        <begin position="29"/>
        <end position="201"/>
    </location>
</feature>
<dbReference type="PANTHER" id="PTHR43441">
    <property type="entry name" value="RIBOSOMAL-PROTEIN-SERINE ACETYLTRANSFERASE"/>
    <property type="match status" value="1"/>
</dbReference>
<gene>
    <name evidence="2" type="ORF">UCREL1_11044</name>
</gene>
<dbReference type="InterPro" id="IPR016181">
    <property type="entry name" value="Acyl_CoA_acyltransferase"/>
</dbReference>
<dbReference type="Pfam" id="PF13302">
    <property type="entry name" value="Acetyltransf_3"/>
    <property type="match status" value="1"/>
</dbReference>
<dbReference type="InterPro" id="IPR051908">
    <property type="entry name" value="Ribosomal_N-acetyltransferase"/>
</dbReference>
<dbReference type="Proteomes" id="UP000012174">
    <property type="component" value="Unassembled WGS sequence"/>
</dbReference>
<keyword evidence="3" id="KW-1185">Reference proteome</keyword>
<organism evidence="2 3">
    <name type="scientific">Eutypa lata (strain UCR-EL1)</name>
    <name type="common">Grapevine dieback disease fungus</name>
    <name type="synonym">Eutypa armeniacae</name>
    <dbReference type="NCBI Taxonomy" id="1287681"/>
    <lineage>
        <taxon>Eukaryota</taxon>
        <taxon>Fungi</taxon>
        <taxon>Dikarya</taxon>
        <taxon>Ascomycota</taxon>
        <taxon>Pezizomycotina</taxon>
        <taxon>Sordariomycetes</taxon>
        <taxon>Xylariomycetidae</taxon>
        <taxon>Xylariales</taxon>
        <taxon>Diatrypaceae</taxon>
        <taxon>Eutypa</taxon>
    </lineage>
</organism>
<evidence type="ECO:0000313" key="3">
    <source>
        <dbReference type="Proteomes" id="UP000012174"/>
    </source>
</evidence>
<dbReference type="eggNOG" id="ENOG502RYBC">
    <property type="taxonomic scope" value="Eukaryota"/>
</dbReference>
<dbReference type="OrthoDB" id="41238at2759"/>
<dbReference type="EMBL" id="KB707510">
    <property type="protein sequence ID" value="EMR62024.1"/>
    <property type="molecule type" value="Genomic_DNA"/>
</dbReference>
<dbReference type="GO" id="GO:1990189">
    <property type="term" value="F:protein N-terminal-serine acetyltransferase activity"/>
    <property type="evidence" value="ECO:0007669"/>
    <property type="project" value="TreeGrafter"/>
</dbReference>
<keyword evidence="2" id="KW-0808">Transferase</keyword>
<reference evidence="3" key="1">
    <citation type="journal article" date="2013" name="Genome Announc.">
        <title>Draft genome sequence of the grapevine dieback fungus Eutypa lata UCR-EL1.</title>
        <authorList>
            <person name="Blanco-Ulate B."/>
            <person name="Rolshausen P.E."/>
            <person name="Cantu D."/>
        </authorList>
    </citation>
    <scope>NUCLEOTIDE SEQUENCE [LARGE SCALE GENOMIC DNA]</scope>
    <source>
        <strain evidence="3">UCR-EL1</strain>
    </source>
</reference>
<proteinExistence type="predicted"/>
<dbReference type="PROSITE" id="PS51186">
    <property type="entry name" value="GNAT"/>
    <property type="match status" value="1"/>
</dbReference>
<dbReference type="GO" id="GO:0008999">
    <property type="term" value="F:protein-N-terminal-alanine acetyltransferase activity"/>
    <property type="evidence" value="ECO:0007669"/>
    <property type="project" value="TreeGrafter"/>
</dbReference>
<dbReference type="OMA" id="FRKHMVI"/>
<name>M7S7F2_EUTLA</name>
<dbReference type="InterPro" id="IPR000182">
    <property type="entry name" value="GNAT_dom"/>
</dbReference>
<evidence type="ECO:0000259" key="1">
    <source>
        <dbReference type="PROSITE" id="PS51186"/>
    </source>
</evidence>
<evidence type="ECO:0000313" key="2">
    <source>
        <dbReference type="EMBL" id="EMR62024.1"/>
    </source>
</evidence>
<accession>M7S7F2</accession>
<dbReference type="KEGG" id="ela:UCREL1_11044"/>
<dbReference type="AlphaFoldDB" id="M7S7F2"/>
<sequence>MSENVPLGIPIASHPARRPERKVIEGRTVKLVPIDESHIPSLYQHLCSDDAVWAYMWVGPFTSEREFGDYIRSIIPSENPVYYTVIATQALPDRGVAADTPVGYLSLGRIDPPNRSIEIGDVTFSAALQRTTAATEALFLAMRYCVEDLGNRRLEWRCDSLHVKSRRAAERLGFTYEGMFRKFKIFRGRNRDTTWYSVTDDDWAGESVAADGSRTEGGGGLGQMFAAWLDPSNFVGGKQVRSLEKIREELKAGRT</sequence>
<dbReference type="SUPFAM" id="SSF55729">
    <property type="entry name" value="Acyl-CoA N-acyltransferases (Nat)"/>
    <property type="match status" value="1"/>
</dbReference>